<evidence type="ECO:0000313" key="7">
    <source>
        <dbReference type="EMBL" id="VFR55831.1"/>
    </source>
</evidence>
<keyword evidence="3" id="KW-0804">Transcription</keyword>
<dbReference type="PROSITE" id="PS51077">
    <property type="entry name" value="HTH_ICLR"/>
    <property type="match status" value="1"/>
</dbReference>
<proteinExistence type="predicted"/>
<evidence type="ECO:0000313" key="11">
    <source>
        <dbReference type="EMBL" id="VFS33221.1"/>
    </source>
</evidence>
<evidence type="ECO:0000256" key="3">
    <source>
        <dbReference type="ARBA" id="ARBA00023163"/>
    </source>
</evidence>
<dbReference type="EMBL" id="CAADIZ010000067">
    <property type="protein sequence ID" value="VFS33221.1"/>
    <property type="molecule type" value="Genomic_DNA"/>
</dbReference>
<dbReference type="Gene3D" id="1.10.10.10">
    <property type="entry name" value="Winged helix-like DNA-binding domain superfamily/Winged helix DNA-binding domain"/>
    <property type="match status" value="1"/>
</dbReference>
<dbReference type="SUPFAM" id="SSF46785">
    <property type="entry name" value="Winged helix' DNA-binding domain"/>
    <property type="match status" value="1"/>
</dbReference>
<protein>
    <submittedName>
        <fullName evidence="6">Transcriptional regulator, IclR family</fullName>
    </submittedName>
</protein>
<dbReference type="AlphaFoldDB" id="A0A484PTK5"/>
<dbReference type="Gene3D" id="3.30.450.40">
    <property type="match status" value="1"/>
</dbReference>
<dbReference type="InterPro" id="IPR036390">
    <property type="entry name" value="WH_DNA-bd_sf"/>
</dbReference>
<sequence>MSAAKPVAPAVVRAVRILDFLAAATEPQTFSDLVRALGLPKSSVHGLCNTLLDLNLIQRLESGHLTLGTHVMGWANAFLARIDITQEFFAAWDDMRVMPEETITLSILDGKDVVYIACRNGSRPLGVTFRTGMRLPAVYTATGKAMLMTQPSDHVRRLLAEGWPEPLTDLGPRNLEMLREELQAVRENGYSVDAGGVREGMHCFGAPVFDSHHPVAVAGVAVSLMANEVDADAQRRAGEAMRRLANRLSERLGATRRA</sequence>
<evidence type="ECO:0000313" key="9">
    <source>
        <dbReference type="EMBL" id="VFR90224.1"/>
    </source>
</evidence>
<dbReference type="InterPro" id="IPR029016">
    <property type="entry name" value="GAF-like_dom_sf"/>
</dbReference>
<dbReference type="EMBL" id="CAADIP010000026">
    <property type="protein sequence ID" value="VFR90224.1"/>
    <property type="molecule type" value="Genomic_DNA"/>
</dbReference>
<dbReference type="EMBL" id="CAADIK010000046">
    <property type="protein sequence ID" value="VFR79097.1"/>
    <property type="molecule type" value="Genomic_DNA"/>
</dbReference>
<dbReference type="PANTHER" id="PTHR30136">
    <property type="entry name" value="HELIX-TURN-HELIX TRANSCRIPTIONAL REGULATOR, ICLR FAMILY"/>
    <property type="match status" value="1"/>
</dbReference>
<accession>A0A484PTK5</accession>
<feature type="domain" description="HTH iclR-type" evidence="4">
    <location>
        <begin position="8"/>
        <end position="69"/>
    </location>
</feature>
<evidence type="ECO:0000313" key="10">
    <source>
        <dbReference type="EMBL" id="VFR91881.1"/>
    </source>
</evidence>
<gene>
    <name evidence="6" type="ORF">AMP9_4446</name>
    <name evidence="7" type="ORF">BRI6_4328</name>
    <name evidence="8" type="ORF">BRI9_4388</name>
    <name evidence="9" type="ORF">IVO3_4386</name>
    <name evidence="10" type="ORF">RAN3_4257</name>
    <name evidence="11" type="ORF">RAN7_4318</name>
</gene>
<dbReference type="EMBL" id="CAADIO010000027">
    <property type="protein sequence ID" value="VFR91881.1"/>
    <property type="molecule type" value="Genomic_DNA"/>
</dbReference>
<dbReference type="InterPro" id="IPR014757">
    <property type="entry name" value="Tscrpt_reg_IclR_C"/>
</dbReference>
<dbReference type="PANTHER" id="PTHR30136:SF24">
    <property type="entry name" value="HTH-TYPE TRANSCRIPTIONAL REPRESSOR ALLR"/>
    <property type="match status" value="1"/>
</dbReference>
<keyword evidence="2" id="KW-0238">DNA-binding</keyword>
<dbReference type="Pfam" id="PF09339">
    <property type="entry name" value="HTH_IclR"/>
    <property type="match status" value="1"/>
</dbReference>
<dbReference type="GO" id="GO:0045892">
    <property type="term" value="P:negative regulation of DNA-templated transcription"/>
    <property type="evidence" value="ECO:0007669"/>
    <property type="project" value="TreeGrafter"/>
</dbReference>
<dbReference type="Pfam" id="PF01614">
    <property type="entry name" value="IclR_C"/>
    <property type="match status" value="1"/>
</dbReference>
<dbReference type="EMBL" id="CAADHY010000023">
    <property type="protein sequence ID" value="VFR27310.1"/>
    <property type="molecule type" value="Genomic_DNA"/>
</dbReference>
<evidence type="ECO:0000313" key="6">
    <source>
        <dbReference type="EMBL" id="VFR27310.1"/>
    </source>
</evidence>
<evidence type="ECO:0000313" key="8">
    <source>
        <dbReference type="EMBL" id="VFR79097.1"/>
    </source>
</evidence>
<dbReference type="EMBL" id="CAADII010000052">
    <property type="protein sequence ID" value="VFR55831.1"/>
    <property type="molecule type" value="Genomic_DNA"/>
</dbReference>
<dbReference type="PROSITE" id="PS51078">
    <property type="entry name" value="ICLR_ED"/>
    <property type="match status" value="1"/>
</dbReference>
<name>A0A484PTK5_9ZZZZ</name>
<dbReference type="SUPFAM" id="SSF55781">
    <property type="entry name" value="GAF domain-like"/>
    <property type="match status" value="1"/>
</dbReference>
<evidence type="ECO:0000259" key="5">
    <source>
        <dbReference type="PROSITE" id="PS51078"/>
    </source>
</evidence>
<dbReference type="GO" id="GO:0003677">
    <property type="term" value="F:DNA binding"/>
    <property type="evidence" value="ECO:0007669"/>
    <property type="project" value="UniProtKB-KW"/>
</dbReference>
<dbReference type="InterPro" id="IPR005471">
    <property type="entry name" value="Tscrpt_reg_IclR_N"/>
</dbReference>
<dbReference type="InterPro" id="IPR036388">
    <property type="entry name" value="WH-like_DNA-bd_sf"/>
</dbReference>
<dbReference type="SMART" id="SM00346">
    <property type="entry name" value="HTH_ICLR"/>
    <property type="match status" value="1"/>
</dbReference>
<evidence type="ECO:0000256" key="2">
    <source>
        <dbReference type="ARBA" id="ARBA00023125"/>
    </source>
</evidence>
<dbReference type="InterPro" id="IPR050707">
    <property type="entry name" value="HTH_MetabolicPath_Reg"/>
</dbReference>
<feature type="domain" description="IclR-ED" evidence="5">
    <location>
        <begin position="70"/>
        <end position="254"/>
    </location>
</feature>
<keyword evidence="1" id="KW-0805">Transcription regulation</keyword>
<organism evidence="6">
    <name type="scientific">plant metagenome</name>
    <dbReference type="NCBI Taxonomy" id="1297885"/>
    <lineage>
        <taxon>unclassified sequences</taxon>
        <taxon>metagenomes</taxon>
        <taxon>organismal metagenomes</taxon>
    </lineage>
</organism>
<evidence type="ECO:0000256" key="1">
    <source>
        <dbReference type="ARBA" id="ARBA00023015"/>
    </source>
</evidence>
<dbReference type="GO" id="GO:0003700">
    <property type="term" value="F:DNA-binding transcription factor activity"/>
    <property type="evidence" value="ECO:0007669"/>
    <property type="project" value="TreeGrafter"/>
</dbReference>
<reference evidence="6" key="1">
    <citation type="submission" date="2019-03" db="EMBL/GenBank/DDBJ databases">
        <authorList>
            <person name="Danneels B."/>
        </authorList>
    </citation>
    <scope>NUCLEOTIDE SEQUENCE</scope>
</reference>
<evidence type="ECO:0000259" key="4">
    <source>
        <dbReference type="PROSITE" id="PS51077"/>
    </source>
</evidence>